<dbReference type="OrthoDB" id="1937632at2759"/>
<feature type="coiled-coil region" evidence="1">
    <location>
        <begin position="50"/>
        <end position="105"/>
    </location>
</feature>
<dbReference type="AlphaFoldDB" id="A0A9Q0FKA1"/>
<proteinExistence type="predicted"/>
<organism evidence="3 4">
    <name type="scientific">Turnera subulata</name>
    <dbReference type="NCBI Taxonomy" id="218843"/>
    <lineage>
        <taxon>Eukaryota</taxon>
        <taxon>Viridiplantae</taxon>
        <taxon>Streptophyta</taxon>
        <taxon>Embryophyta</taxon>
        <taxon>Tracheophyta</taxon>
        <taxon>Spermatophyta</taxon>
        <taxon>Magnoliopsida</taxon>
        <taxon>eudicotyledons</taxon>
        <taxon>Gunneridae</taxon>
        <taxon>Pentapetalae</taxon>
        <taxon>rosids</taxon>
        <taxon>fabids</taxon>
        <taxon>Malpighiales</taxon>
        <taxon>Passifloraceae</taxon>
        <taxon>Turnera</taxon>
    </lineage>
</organism>
<sequence length="319" mass="36247">MVTWVELLKAAILFHLNMFRRIMIWMIALILLPIRLLTALHRESSLEEYLHEIQIQLESLVWESKELREQLQSVTKERRILESVLAEIEEESDRAYARIELLEGEAQQVKNMELEETLNKHWRVVGHGKASDYGQDFGTRENCGMSCGIHSWNSSSKQSGIIISEMIKDKNAWEYNEAHSSDWKNADPLGFTQTGASASELIHPLSSGYSSTNLLLNKALEQRREVALSQSFFSALLSLLVGMIIWEAEDPCMPLVVALFIVVGMSLKSVVLFFSTIKNKPASEAVALLSFNWFILGTLTYPTLPKLARLLTPLYSKIF</sequence>
<accession>A0A9Q0FKA1</accession>
<name>A0A9Q0FKA1_9ROSI</name>
<dbReference type="Proteomes" id="UP001141552">
    <property type="component" value="Unassembled WGS sequence"/>
</dbReference>
<gene>
    <name evidence="3" type="ORF">Tsubulata_048341</name>
</gene>
<reference evidence="3" key="2">
    <citation type="journal article" date="2023" name="Plants (Basel)">
        <title>Annotation of the Turnera subulata (Passifloraceae) Draft Genome Reveals the S-Locus Evolved after the Divergence of Turneroideae from Passifloroideae in a Stepwise Manner.</title>
        <authorList>
            <person name="Henning P.M."/>
            <person name="Roalson E.H."/>
            <person name="Mir W."/>
            <person name="McCubbin A.G."/>
            <person name="Shore J.S."/>
        </authorList>
    </citation>
    <scope>NUCLEOTIDE SEQUENCE</scope>
    <source>
        <strain evidence="3">F60SS</strain>
    </source>
</reference>
<evidence type="ECO:0000313" key="4">
    <source>
        <dbReference type="Proteomes" id="UP001141552"/>
    </source>
</evidence>
<evidence type="ECO:0000256" key="2">
    <source>
        <dbReference type="SAM" id="Phobius"/>
    </source>
</evidence>
<dbReference type="PANTHER" id="PTHR36073:SF1">
    <property type="entry name" value="OS01G0962100 PROTEIN"/>
    <property type="match status" value="1"/>
</dbReference>
<feature type="transmembrane region" description="Helical" evidence="2">
    <location>
        <begin position="286"/>
        <end position="304"/>
    </location>
</feature>
<keyword evidence="2" id="KW-0472">Membrane</keyword>
<keyword evidence="4" id="KW-1185">Reference proteome</keyword>
<evidence type="ECO:0000256" key="1">
    <source>
        <dbReference type="SAM" id="Coils"/>
    </source>
</evidence>
<keyword evidence="2" id="KW-0812">Transmembrane</keyword>
<keyword evidence="1" id="KW-0175">Coiled coil</keyword>
<protein>
    <submittedName>
        <fullName evidence="3">Uncharacterized protein</fullName>
    </submittedName>
</protein>
<feature type="transmembrane region" description="Helical" evidence="2">
    <location>
        <begin position="252"/>
        <end position="274"/>
    </location>
</feature>
<dbReference type="EMBL" id="JAKUCV010005022">
    <property type="protein sequence ID" value="KAJ4833035.1"/>
    <property type="molecule type" value="Genomic_DNA"/>
</dbReference>
<feature type="transmembrane region" description="Helical" evidence="2">
    <location>
        <begin position="226"/>
        <end position="246"/>
    </location>
</feature>
<dbReference type="PANTHER" id="PTHR36073">
    <property type="match status" value="1"/>
</dbReference>
<comment type="caution">
    <text evidence="3">The sequence shown here is derived from an EMBL/GenBank/DDBJ whole genome shotgun (WGS) entry which is preliminary data.</text>
</comment>
<reference evidence="3" key="1">
    <citation type="submission" date="2022-02" db="EMBL/GenBank/DDBJ databases">
        <authorList>
            <person name="Henning P.M."/>
            <person name="McCubbin A.G."/>
            <person name="Shore J.S."/>
        </authorList>
    </citation>
    <scope>NUCLEOTIDE SEQUENCE</scope>
    <source>
        <strain evidence="3">F60SS</strain>
        <tissue evidence="3">Leaves</tissue>
    </source>
</reference>
<keyword evidence="2" id="KW-1133">Transmembrane helix</keyword>
<evidence type="ECO:0000313" key="3">
    <source>
        <dbReference type="EMBL" id="KAJ4833035.1"/>
    </source>
</evidence>